<dbReference type="InterPro" id="IPR011993">
    <property type="entry name" value="PH-like_dom_sf"/>
</dbReference>
<feature type="coiled-coil region" evidence="1">
    <location>
        <begin position="1344"/>
        <end position="1371"/>
    </location>
</feature>
<evidence type="ECO:0000313" key="5">
    <source>
        <dbReference type="Proteomes" id="UP001342314"/>
    </source>
</evidence>
<dbReference type="Gene3D" id="2.30.29.30">
    <property type="entry name" value="Pleckstrin-homology domain (PH domain)/Phosphotyrosine-binding domain (PTB)"/>
    <property type="match status" value="1"/>
</dbReference>
<feature type="compositionally biased region" description="Basic and acidic residues" evidence="2">
    <location>
        <begin position="686"/>
        <end position="697"/>
    </location>
</feature>
<keyword evidence="5" id="KW-1185">Reference proteome</keyword>
<feature type="region of interest" description="Disordered" evidence="2">
    <location>
        <begin position="1386"/>
        <end position="1426"/>
    </location>
</feature>
<feature type="compositionally biased region" description="Polar residues" evidence="2">
    <location>
        <begin position="668"/>
        <end position="685"/>
    </location>
</feature>
<feature type="region of interest" description="Disordered" evidence="2">
    <location>
        <begin position="1138"/>
        <end position="1157"/>
    </location>
</feature>
<feature type="region of interest" description="Disordered" evidence="2">
    <location>
        <begin position="479"/>
        <end position="500"/>
    </location>
</feature>
<dbReference type="SMART" id="SM00233">
    <property type="entry name" value="PH"/>
    <property type="match status" value="1"/>
</dbReference>
<feature type="compositionally biased region" description="Low complexity" evidence="2">
    <location>
        <begin position="818"/>
        <end position="831"/>
    </location>
</feature>
<feature type="domain" description="PH" evidence="3">
    <location>
        <begin position="530"/>
        <end position="636"/>
    </location>
</feature>
<feature type="compositionally biased region" description="Low complexity" evidence="2">
    <location>
        <begin position="155"/>
        <end position="176"/>
    </location>
</feature>
<dbReference type="Proteomes" id="UP001342314">
    <property type="component" value="Unassembled WGS sequence"/>
</dbReference>
<feature type="compositionally biased region" description="Pro residues" evidence="2">
    <location>
        <begin position="808"/>
        <end position="817"/>
    </location>
</feature>
<feature type="compositionally biased region" description="Low complexity" evidence="2">
    <location>
        <begin position="1387"/>
        <end position="1406"/>
    </location>
</feature>
<feature type="region of interest" description="Disordered" evidence="2">
    <location>
        <begin position="1065"/>
        <end position="1123"/>
    </location>
</feature>
<sequence length="1426" mass="153034">MVSSPPPRFDRIRWLGHFEHRSRLAPIATRNHSTPSAVGERMAEGSASPTPSTRDLIRSYTTSSDSSAAERIAAAREAREQRRREREEGAGPKASIEVLERGRPSVEVHEADSQDGRSSLSGVSEVGGDRWRDEDGEDGTTSSLVPKLRVKPTSDRSYTPTPSSSSHPSPSSSLPTVAKIQSPDATTPVPPHRQSFEVAQIPPFRPKTASPAPSASPASPASAPPTPAPARTPSPGHVALAGGLMERLKAQRAAKAAASGRTAGEAAGTVAAGGPEPSPPLVQPPISEAGSSVPKTPVTQLFELQPEPSSPLTPALEEPAPTEAAGRAGPGDGKGAEQALASMIVDRDGQEHAFDFTQLSDVPASPPKRISPELARRVAPYERSDSATSASSLRKSLFSSTSPSSPVKRPRVEPDTSSISSSTSSRQIIEPVASATTSTATTEERDPLVAIERRRTQRKAALEAFRAQLAADEAHLAETSKTFSTTAPASPSAEPTRKDGHLLELEYSQPLPTVSSSRSGETSRSLPTLPILHEGYLRMPSMLDDPAAPQDWVRRYCVLTADSLDVRPTDLDPLVKPSTLFRLRECLRVEDQTVPASSADLRPFAAVLVDGEKRLFACENRVGRVQWIMALQDAINARAARQVRPAAERKDSGFSSVQPPHCSAPATAHSTRTLTPPGSVYSETRGTIRREDLRKADQLPPTPPLGLYSYADDKLRPSSTSLSSASAARDEKVDSRAHNRPHDLFGLYHSRSRSISALERLGQPFSVGSDRSLPPAPTKTHHNPATFLDGRGHWRSRSDLAAYNTPDDQPPYRPTPTRPSSTSSSTSAPLSPRKHYEVASSRSSNSITPVPQREPVNIKARAMPDNATLTTRAGIHSASEKLDWERDLRRFKDEARATNRPPASSAASPNTVLRERERASRKLQNLSPLSPDRLEPFTSSGALFDEPFAPAYSSHLIAQAPPSNRPFGDWRSRSESGTAISWATSDVSKVEHALFRILDNFEQQNGVLAHNQVQQDRVAQVIGELAKWVAEDRSLRDAQFSELVGAVNGVVQHVSDLPQRLLSSLQTAEPAHPSSAPLPTVDRPEDEQDDVQEGAHLDDASKEAPANGAAHGGSGTAKKRGIGINPLSSFAQLDRRMATGEAAATSKPKGPRMPGIRLWGAPEPVADRVNRWGGGAVQAKAVADQHDLEQALLDDAEAGKPQHGPVVDALAKDERLGQALEAIANGSADEVDAGTLSLAVFEILQTMREISQKQVAQEAKERAEREKNSGLTFKELAELEAKRINEMVAQLAEKTEKADELLNKIAKDVQDGKTTTMDPALSAEVKKLLGGVRAGVDDHVKDFRSQLTSEVQRMFKEVGKLRDEKKTLQADIAELMAFQAKQGGTLAAKPVAAHSPPAAPSPAEAAPEPPKPGMPTSGFFGPRAMK</sequence>
<feature type="compositionally biased region" description="Basic and acidic residues" evidence="2">
    <location>
        <begin position="370"/>
        <end position="385"/>
    </location>
</feature>
<evidence type="ECO:0000256" key="2">
    <source>
        <dbReference type="SAM" id="MobiDB-lite"/>
    </source>
</evidence>
<accession>A0AAV5GR98</accession>
<comment type="caution">
    <text evidence="4">The sequence shown here is derived from an EMBL/GenBank/DDBJ whole genome shotgun (WGS) entry which is preliminary data.</text>
</comment>
<feature type="region of interest" description="Disordered" evidence="2">
    <location>
        <begin position="646"/>
        <end position="743"/>
    </location>
</feature>
<feature type="region of interest" description="Disordered" evidence="2">
    <location>
        <begin position="765"/>
        <end position="865"/>
    </location>
</feature>
<evidence type="ECO:0000313" key="4">
    <source>
        <dbReference type="EMBL" id="GJN92728.1"/>
    </source>
</evidence>
<organism evidence="4 5">
    <name type="scientific">Rhodotorula paludigena</name>
    <dbReference type="NCBI Taxonomy" id="86838"/>
    <lineage>
        <taxon>Eukaryota</taxon>
        <taxon>Fungi</taxon>
        <taxon>Dikarya</taxon>
        <taxon>Basidiomycota</taxon>
        <taxon>Pucciniomycotina</taxon>
        <taxon>Microbotryomycetes</taxon>
        <taxon>Sporidiobolales</taxon>
        <taxon>Sporidiobolaceae</taxon>
        <taxon>Rhodotorula</taxon>
    </lineage>
</organism>
<evidence type="ECO:0000259" key="3">
    <source>
        <dbReference type="PROSITE" id="PS50003"/>
    </source>
</evidence>
<feature type="compositionally biased region" description="Basic and acidic residues" evidence="2">
    <location>
        <begin position="73"/>
        <end position="90"/>
    </location>
</feature>
<name>A0AAV5GR98_9BASI</name>
<feature type="compositionally biased region" description="Low complexity" evidence="2">
    <location>
        <begin position="251"/>
        <end position="274"/>
    </location>
</feature>
<proteinExistence type="predicted"/>
<feature type="compositionally biased region" description="Polar residues" evidence="2">
    <location>
        <begin position="289"/>
        <end position="299"/>
    </location>
</feature>
<dbReference type="SUPFAM" id="SSF50729">
    <property type="entry name" value="PH domain-like"/>
    <property type="match status" value="1"/>
</dbReference>
<feature type="compositionally biased region" description="Polar residues" evidence="2">
    <location>
        <begin position="840"/>
        <end position="849"/>
    </location>
</feature>
<feature type="compositionally biased region" description="Polar residues" evidence="2">
    <location>
        <begin position="47"/>
        <end position="67"/>
    </location>
</feature>
<feature type="compositionally biased region" description="Low complexity" evidence="2">
    <location>
        <begin position="312"/>
        <end position="325"/>
    </location>
</feature>
<feature type="compositionally biased region" description="Pro residues" evidence="2">
    <location>
        <begin position="222"/>
        <end position="232"/>
    </location>
</feature>
<feature type="compositionally biased region" description="Basic and acidic residues" evidence="2">
    <location>
        <begin position="345"/>
        <end position="354"/>
    </location>
</feature>
<protein>
    <recommendedName>
        <fullName evidence="3">PH domain-containing protein</fullName>
    </recommendedName>
</protein>
<reference evidence="4 5" key="1">
    <citation type="submission" date="2021-12" db="EMBL/GenBank/DDBJ databases">
        <title>High titer production of polyol ester of fatty acids by Rhodotorula paludigena BS15 towards product separation-free biomass refinery.</title>
        <authorList>
            <person name="Mano J."/>
            <person name="Ono H."/>
            <person name="Tanaka T."/>
            <person name="Naito K."/>
            <person name="Sushida H."/>
            <person name="Ike M."/>
            <person name="Tokuyasu K."/>
            <person name="Kitaoka M."/>
        </authorList>
    </citation>
    <scope>NUCLEOTIDE SEQUENCE [LARGE SCALE GENOMIC DNA]</scope>
    <source>
        <strain evidence="4 5">BS15</strain>
    </source>
</reference>
<feature type="compositionally biased region" description="Polar residues" evidence="2">
    <location>
        <begin position="479"/>
        <end position="489"/>
    </location>
</feature>
<evidence type="ECO:0000256" key="1">
    <source>
        <dbReference type="SAM" id="Coils"/>
    </source>
</evidence>
<feature type="compositionally biased region" description="Basic and acidic residues" evidence="2">
    <location>
        <begin position="98"/>
        <end position="115"/>
    </location>
</feature>
<feature type="coiled-coil region" evidence="1">
    <location>
        <begin position="1274"/>
        <end position="1304"/>
    </location>
</feature>
<feature type="region of interest" description="Disordered" evidence="2">
    <location>
        <begin position="24"/>
        <end position="450"/>
    </location>
</feature>
<feature type="compositionally biased region" description="Low complexity" evidence="2">
    <location>
        <begin position="416"/>
        <end position="425"/>
    </location>
</feature>
<feature type="compositionally biased region" description="Low complexity" evidence="2">
    <location>
        <begin position="718"/>
        <end position="727"/>
    </location>
</feature>
<dbReference type="PROSITE" id="PS50003">
    <property type="entry name" value="PH_DOMAIN"/>
    <property type="match status" value="1"/>
</dbReference>
<feature type="compositionally biased region" description="Basic and acidic residues" evidence="2">
    <location>
        <begin position="728"/>
        <end position="743"/>
    </location>
</feature>
<dbReference type="CDD" id="cd00821">
    <property type="entry name" value="PH"/>
    <property type="match status" value="1"/>
</dbReference>
<dbReference type="EMBL" id="BQKY01000012">
    <property type="protein sequence ID" value="GJN92728.1"/>
    <property type="molecule type" value="Genomic_DNA"/>
</dbReference>
<feature type="compositionally biased region" description="Polar residues" evidence="2">
    <location>
        <begin position="901"/>
        <end position="911"/>
    </location>
</feature>
<gene>
    <name evidence="4" type="ORF">Rhopal_005766-T1</name>
</gene>
<feature type="compositionally biased region" description="Basic and acidic residues" evidence="2">
    <location>
        <begin position="1093"/>
        <end position="1102"/>
    </location>
</feature>
<feature type="compositionally biased region" description="Low complexity" evidence="2">
    <location>
        <begin position="388"/>
        <end position="407"/>
    </location>
</feature>
<feature type="compositionally biased region" description="Low complexity" evidence="2">
    <location>
        <begin position="208"/>
        <end position="221"/>
    </location>
</feature>
<feature type="region of interest" description="Disordered" evidence="2">
    <location>
        <begin position="894"/>
        <end position="934"/>
    </location>
</feature>
<dbReference type="InterPro" id="IPR001849">
    <property type="entry name" value="PH_domain"/>
</dbReference>
<keyword evidence="1" id="KW-0175">Coiled coil</keyword>